<proteinExistence type="predicted"/>
<keyword evidence="1" id="KW-0812">Transmembrane</keyword>
<evidence type="ECO:0000313" key="3">
    <source>
        <dbReference type="Proteomes" id="UP000180166"/>
    </source>
</evidence>
<sequence>MMRTSFLLVGIVLAIGIFVPQVAVLLLVAIFLLGLVGVVWTYRGPFDRRRRGGRR</sequence>
<gene>
    <name evidence="2" type="ORF">NS506_03013</name>
</gene>
<accession>A0ABC8ASK6</accession>
<keyword evidence="1" id="KW-0472">Membrane</keyword>
<dbReference type="KEGG" id="nsr:NS506_03013"/>
<keyword evidence="1" id="KW-1133">Transmembrane helix</keyword>
<organism evidence="2 3">
    <name type="scientific">Nocardia seriolae</name>
    <dbReference type="NCBI Taxonomy" id="37332"/>
    <lineage>
        <taxon>Bacteria</taxon>
        <taxon>Bacillati</taxon>
        <taxon>Actinomycetota</taxon>
        <taxon>Actinomycetes</taxon>
        <taxon>Mycobacteriales</taxon>
        <taxon>Nocardiaceae</taxon>
        <taxon>Nocardia</taxon>
    </lineage>
</organism>
<dbReference type="Proteomes" id="UP000180166">
    <property type="component" value="Chromosome"/>
</dbReference>
<reference evidence="2 3" key="1">
    <citation type="submission" date="2016-10" db="EMBL/GenBank/DDBJ databases">
        <title>Genome sequence of Nocardia seriolae strain EM150506, isolated from Anguila japonica.</title>
        <authorList>
            <person name="Han H.-J."/>
        </authorList>
    </citation>
    <scope>NUCLEOTIDE SEQUENCE [LARGE SCALE GENOMIC DNA]</scope>
    <source>
        <strain evidence="2 3">EM150506</strain>
    </source>
</reference>
<dbReference type="EMBL" id="CP017839">
    <property type="protein sequence ID" value="APA97070.1"/>
    <property type="molecule type" value="Genomic_DNA"/>
</dbReference>
<name>A0ABC8ASK6_9NOCA</name>
<protein>
    <submittedName>
        <fullName evidence="2">Uncharacterized protein</fullName>
    </submittedName>
</protein>
<dbReference type="AlphaFoldDB" id="A0ABC8ASK6"/>
<evidence type="ECO:0000256" key="1">
    <source>
        <dbReference type="SAM" id="Phobius"/>
    </source>
</evidence>
<feature type="transmembrane region" description="Helical" evidence="1">
    <location>
        <begin position="24"/>
        <end position="42"/>
    </location>
</feature>
<evidence type="ECO:0000313" key="2">
    <source>
        <dbReference type="EMBL" id="APA97070.1"/>
    </source>
</evidence>